<name>A0A9W9D7G4_9PLEO</name>
<reference evidence="1" key="1">
    <citation type="submission" date="2022-10" db="EMBL/GenBank/DDBJ databases">
        <title>Tapping the CABI collections for fungal endophytes: first genome assemblies for Collariella, Neodidymelliopsis, Ascochyta clinopodiicola, Didymella pomorum, Didymosphaeria variabile, Neocosmospora piperis and Neocucurbitaria cava.</title>
        <authorList>
            <person name="Hill R."/>
        </authorList>
    </citation>
    <scope>NUCLEOTIDE SEQUENCE</scope>
    <source>
        <strain evidence="1">IMI 355091</strain>
    </source>
</reference>
<dbReference type="OrthoDB" id="40334at2759"/>
<evidence type="ECO:0000313" key="2">
    <source>
        <dbReference type="Proteomes" id="UP001140510"/>
    </source>
</evidence>
<comment type="caution">
    <text evidence="1">The sequence shown here is derived from an EMBL/GenBank/DDBJ whole genome shotgun (WGS) entry which is preliminary data.</text>
</comment>
<accession>A0A9W9D7G4</accession>
<keyword evidence="2" id="KW-1185">Reference proteome</keyword>
<organism evidence="1 2">
    <name type="scientific">Didymella pomorum</name>
    <dbReference type="NCBI Taxonomy" id="749634"/>
    <lineage>
        <taxon>Eukaryota</taxon>
        <taxon>Fungi</taxon>
        <taxon>Dikarya</taxon>
        <taxon>Ascomycota</taxon>
        <taxon>Pezizomycotina</taxon>
        <taxon>Dothideomycetes</taxon>
        <taxon>Pleosporomycetidae</taxon>
        <taxon>Pleosporales</taxon>
        <taxon>Pleosporineae</taxon>
        <taxon>Didymellaceae</taxon>
        <taxon>Didymella</taxon>
    </lineage>
</organism>
<proteinExistence type="predicted"/>
<dbReference type="AlphaFoldDB" id="A0A9W9D7G4"/>
<evidence type="ECO:0000313" key="1">
    <source>
        <dbReference type="EMBL" id="KAJ4403647.1"/>
    </source>
</evidence>
<sequence>MSSAGAEEIQEALRVEVYDRVGDKRPLGDIIKGKRSVLIFTRHFCTLTNEHTEIFKFKSALKEQGDGEEKKDYMQDAGTAMGRIFGGIKAALGDIRNTPYIGPKTQNGGEVIIAADGTCEYMYRMQNTVDHTNVADLIQIVGATPAVHVGTDSGAQINQSQFSGLEGSTA</sequence>
<gene>
    <name evidence="1" type="ORF">N0V91_006347</name>
</gene>
<dbReference type="EMBL" id="JAPEVA010000049">
    <property type="protein sequence ID" value="KAJ4403647.1"/>
    <property type="molecule type" value="Genomic_DNA"/>
</dbReference>
<dbReference type="Proteomes" id="UP001140510">
    <property type="component" value="Unassembled WGS sequence"/>
</dbReference>
<protein>
    <submittedName>
        <fullName evidence="1">Uncharacterized protein</fullName>
    </submittedName>
</protein>